<dbReference type="SUPFAM" id="SSF56672">
    <property type="entry name" value="DNA/RNA polymerases"/>
    <property type="match status" value="1"/>
</dbReference>
<evidence type="ECO:0000259" key="5">
    <source>
        <dbReference type="PROSITE" id="PS50173"/>
    </source>
</evidence>
<feature type="region of interest" description="Disordered" evidence="4">
    <location>
        <begin position="522"/>
        <end position="564"/>
    </location>
</feature>
<proteinExistence type="inferred from homology"/>
<dbReference type="STRING" id="7994.ENSAMXP00000045454"/>
<keyword evidence="2" id="KW-0237">DNA synthesis</keyword>
<dbReference type="PIRSF" id="PIRSF036603">
    <property type="entry name" value="DPol_eta"/>
    <property type="match status" value="1"/>
</dbReference>
<dbReference type="GO" id="GO:0006281">
    <property type="term" value="P:DNA repair"/>
    <property type="evidence" value="ECO:0007669"/>
    <property type="project" value="InterPro"/>
</dbReference>
<reference evidence="6" key="4">
    <citation type="submission" date="2025-09" db="UniProtKB">
        <authorList>
            <consortium name="Ensembl"/>
        </authorList>
    </citation>
    <scope>IDENTIFICATION</scope>
</reference>
<dbReference type="InParanoid" id="A0A3B1JVT8"/>
<dbReference type="FunFam" id="3.30.1490.100:FF:000003">
    <property type="entry name" value="Polymerase (DNA directed) iota"/>
    <property type="match status" value="1"/>
</dbReference>
<dbReference type="GeneTree" id="ENSGT00940000159487"/>
<dbReference type="Gene3D" id="3.30.70.270">
    <property type="match status" value="1"/>
</dbReference>
<dbReference type="InterPro" id="IPR025527">
    <property type="entry name" value="HUWE1/Rev1_UBM"/>
</dbReference>
<dbReference type="Gene3D" id="6.10.250.1630">
    <property type="match status" value="2"/>
</dbReference>
<reference evidence="6" key="3">
    <citation type="submission" date="2025-08" db="UniProtKB">
        <authorList>
            <consortium name="Ensembl"/>
        </authorList>
    </citation>
    <scope>IDENTIFICATION</scope>
</reference>
<name>A0A3B1JVT8_ASTMX</name>
<reference evidence="7" key="2">
    <citation type="journal article" date="2014" name="Nat. Commun.">
        <title>The cavefish genome reveals candidate genes for eye loss.</title>
        <authorList>
            <person name="McGaugh S.E."/>
            <person name="Gross J.B."/>
            <person name="Aken B."/>
            <person name="Blin M."/>
            <person name="Borowsky R."/>
            <person name="Chalopin D."/>
            <person name="Hinaux H."/>
            <person name="Jeffery W.R."/>
            <person name="Keene A."/>
            <person name="Ma L."/>
            <person name="Minx P."/>
            <person name="Murphy D."/>
            <person name="O'Quin K.E."/>
            <person name="Retaux S."/>
            <person name="Rohner N."/>
            <person name="Searle S.M."/>
            <person name="Stahl B.A."/>
            <person name="Tabin C."/>
            <person name="Volff J.N."/>
            <person name="Yoshizawa M."/>
            <person name="Warren W.C."/>
        </authorList>
    </citation>
    <scope>NUCLEOTIDE SEQUENCE [LARGE SCALE GENOMIC DNA]</scope>
    <source>
        <strain evidence="7">female</strain>
    </source>
</reference>
<dbReference type="AlphaFoldDB" id="A0A3B1JVT8"/>
<dbReference type="InterPro" id="IPR053848">
    <property type="entry name" value="IMS_HHH_1"/>
</dbReference>
<sequence length="731" mass="79842">MQIHVANRAVSTNLWLKYGVSVFCPKDVVLVSGVVGGAVEDSQRVILHFDLDCFYAQVEMIRNPALRSKPLGVQQKYIIVTCNYVARERSVTKLMGVKEALEKCPDLVLVKGEDLTHYRDISYKVTELLMSFCPLVERLGFDENFVDVSEMVETRMKDTSISDLSFVGHVYGHEASSVEVGDHSRLAVGSAIAAELREALRSRLGLTSCAGVATSKLLAKLVSGAFKPNQQTTLLPQSSAELMNSLSGPCKVPGIGYRTVEKLKVLGVVSVRDLQLFPLRDLIREFGEVNGRRIQNLACGVDLSPVTPAGPPQSLSDEDSFKKISTVREVQSKVTELLNSLCERMCKDGRLPQTVRLTLRRASAPSRWFSRESRQCPIPKHTAQKIITGCGEAVPQLLSIVMKLFHKLVNAGDPFHLTLLNVCFSNLQTKNSGRNAISSFFTHTTTSAAHTHVQETGTELGVCEESSSITQANPACGTQNTESTKELLKCQTSTASSSASSASPSSASSSFFQNALLQSIRSKPSTSPRQPVSKHSGPKTTSSGRSSTLETQKSPKLPPHVDPDVFQALPEHIQKELMASFQTGDALPEDSIENPSPVAAPARAERPEQQTQAHINQKQTSQLSQISLNQSHQIEHSNINVAQSQNHNLCDSSSTESAISLPDVPPNVDPLVFSQLPSDMQNELLAEWKQRKPTLKISSTKPATKQSASRDHRPAARASQNNSLLKYFKPN</sequence>
<organism evidence="6 7">
    <name type="scientific">Astyanax mexicanus</name>
    <name type="common">Blind cave fish</name>
    <name type="synonym">Astyanax fasciatus mexicanus</name>
    <dbReference type="NCBI Taxonomy" id="7994"/>
    <lineage>
        <taxon>Eukaryota</taxon>
        <taxon>Metazoa</taxon>
        <taxon>Chordata</taxon>
        <taxon>Craniata</taxon>
        <taxon>Vertebrata</taxon>
        <taxon>Euteleostomi</taxon>
        <taxon>Actinopterygii</taxon>
        <taxon>Neopterygii</taxon>
        <taxon>Teleostei</taxon>
        <taxon>Ostariophysi</taxon>
        <taxon>Characiformes</taxon>
        <taxon>Characoidei</taxon>
        <taxon>Acestrorhamphidae</taxon>
        <taxon>Acestrorhamphinae</taxon>
        <taxon>Astyanax</taxon>
    </lineage>
</organism>
<dbReference type="SUPFAM" id="SSF100879">
    <property type="entry name" value="Lesion bypass DNA polymerase (Y-family), little finger domain"/>
    <property type="match status" value="1"/>
</dbReference>
<reference evidence="7" key="1">
    <citation type="submission" date="2013-03" db="EMBL/GenBank/DDBJ databases">
        <authorList>
            <person name="Jeffery W."/>
            <person name="Warren W."/>
            <person name="Wilson R.K."/>
        </authorList>
    </citation>
    <scope>NUCLEOTIDE SEQUENCE</scope>
    <source>
        <strain evidence="7">female</strain>
    </source>
</reference>
<evidence type="ECO:0000256" key="1">
    <source>
        <dbReference type="ARBA" id="ARBA00010945"/>
    </source>
</evidence>
<dbReference type="PANTHER" id="PTHR46404">
    <property type="entry name" value="DNA POLYMERASE IOTA"/>
    <property type="match status" value="1"/>
</dbReference>
<dbReference type="PROSITE" id="PS50173">
    <property type="entry name" value="UMUC"/>
    <property type="match status" value="1"/>
</dbReference>
<dbReference type="Gene3D" id="3.40.1170.60">
    <property type="match status" value="1"/>
</dbReference>
<dbReference type="Pfam" id="PF21999">
    <property type="entry name" value="IMS_HHH_1"/>
    <property type="match status" value="1"/>
</dbReference>
<accession>A0A3B1JVT8</accession>
<feature type="region of interest" description="Disordered" evidence="4">
    <location>
        <begin position="688"/>
        <end position="731"/>
    </location>
</feature>
<dbReference type="Gene3D" id="3.30.1490.100">
    <property type="entry name" value="DNA polymerase, Y-family, little finger domain"/>
    <property type="match status" value="1"/>
</dbReference>
<evidence type="ECO:0000256" key="2">
    <source>
        <dbReference type="ARBA" id="ARBA00022634"/>
    </source>
</evidence>
<dbReference type="InterPro" id="IPR017961">
    <property type="entry name" value="DNA_pol_Y-fam_little_finger"/>
</dbReference>
<evidence type="ECO:0000313" key="7">
    <source>
        <dbReference type="Proteomes" id="UP000018467"/>
    </source>
</evidence>
<dbReference type="InterPro" id="IPR001126">
    <property type="entry name" value="UmuC"/>
</dbReference>
<evidence type="ECO:0000256" key="3">
    <source>
        <dbReference type="ARBA" id="ARBA00022679"/>
    </source>
</evidence>
<protein>
    <submittedName>
        <fullName evidence="6">Polymerase (DNA directed) iota</fullName>
    </submittedName>
</protein>
<dbReference type="FunFam" id="3.30.70.270:FF:000013">
    <property type="entry name" value="Polymerase (DNA directed) iota"/>
    <property type="match status" value="1"/>
</dbReference>
<dbReference type="Ensembl" id="ENSAMXT00000049379.1">
    <property type="protein sequence ID" value="ENSAMXP00000045454.1"/>
    <property type="gene ID" value="ENSAMXG00000036929.1"/>
</dbReference>
<dbReference type="InterPro" id="IPR043128">
    <property type="entry name" value="Rev_trsase/Diguanyl_cyclase"/>
</dbReference>
<comment type="similarity">
    <text evidence="1">Belongs to the DNA polymerase type-Y family.</text>
</comment>
<dbReference type="Bgee" id="ENSAMXG00000036929">
    <property type="expression patterns" value="Expressed in testis and 14 other cell types or tissues"/>
</dbReference>
<dbReference type="GO" id="GO:0003887">
    <property type="term" value="F:DNA-directed DNA polymerase activity"/>
    <property type="evidence" value="ECO:0007669"/>
    <property type="project" value="InterPro"/>
</dbReference>
<dbReference type="GO" id="GO:0019985">
    <property type="term" value="P:translesion synthesis"/>
    <property type="evidence" value="ECO:0007669"/>
    <property type="project" value="TreeGrafter"/>
</dbReference>
<evidence type="ECO:0000256" key="4">
    <source>
        <dbReference type="SAM" id="MobiDB-lite"/>
    </source>
</evidence>
<evidence type="ECO:0000313" key="6">
    <source>
        <dbReference type="Ensembl" id="ENSAMXP00000045454.1"/>
    </source>
</evidence>
<dbReference type="InterPro" id="IPR043502">
    <property type="entry name" value="DNA/RNA_pol_sf"/>
</dbReference>
<dbReference type="GO" id="GO:0003684">
    <property type="term" value="F:damaged DNA binding"/>
    <property type="evidence" value="ECO:0007669"/>
    <property type="project" value="InterPro"/>
</dbReference>
<dbReference type="Pfam" id="PF00817">
    <property type="entry name" value="IMS"/>
    <property type="match status" value="1"/>
</dbReference>
<feature type="compositionally biased region" description="Polar residues" evidence="4">
    <location>
        <begin position="538"/>
        <end position="554"/>
    </location>
</feature>
<dbReference type="InterPro" id="IPR036775">
    <property type="entry name" value="DNA_pol_Y-fam_lit_finger_sf"/>
</dbReference>
<keyword evidence="7" id="KW-1185">Reference proteome</keyword>
<dbReference type="PANTHER" id="PTHR46404:SF1">
    <property type="entry name" value="DNA POLYMERASE IOTA"/>
    <property type="match status" value="1"/>
</dbReference>
<dbReference type="Pfam" id="PF14377">
    <property type="entry name" value="UBM"/>
    <property type="match status" value="2"/>
</dbReference>
<keyword evidence="3" id="KW-0808">Transferase</keyword>
<feature type="domain" description="UmuC" evidence="5">
    <location>
        <begin position="46"/>
        <end position="256"/>
    </location>
</feature>
<dbReference type="Pfam" id="PF11799">
    <property type="entry name" value="IMS_C"/>
    <property type="match status" value="1"/>
</dbReference>
<dbReference type="FunFam" id="3.40.1170.60:FF:000006">
    <property type="entry name" value="DNA polymerase iota"/>
    <property type="match status" value="1"/>
</dbReference>
<dbReference type="Proteomes" id="UP000018467">
    <property type="component" value="Unassembled WGS sequence"/>
</dbReference>
<dbReference type="Gene3D" id="1.10.150.20">
    <property type="entry name" value="5' to 3' exonuclease, C-terminal subdomain"/>
    <property type="match status" value="1"/>
</dbReference>
<feature type="compositionally biased region" description="Polar residues" evidence="4">
    <location>
        <begin position="696"/>
        <end position="707"/>
    </location>
</feature>
<feature type="region of interest" description="Disordered" evidence="4">
    <location>
        <begin position="586"/>
        <end position="614"/>
    </location>
</feature>